<evidence type="ECO:0000256" key="15">
    <source>
        <dbReference type="ARBA" id="ARBA00023136"/>
    </source>
</evidence>
<evidence type="ECO:0000256" key="19">
    <source>
        <dbReference type="SAM" id="SignalP"/>
    </source>
</evidence>
<evidence type="ECO:0000256" key="11">
    <source>
        <dbReference type="ARBA" id="ARBA00022989"/>
    </source>
</evidence>
<comment type="function">
    <text evidence="1">Core subunit of the mitochondrial membrane respiratory chain NADH dehydrogenase (Complex I) that is believed to belong to the minimal assembly required for catalysis. Complex I functions in the transfer of electrons from NADH to the respiratory chain. The immediate electron acceptor for the enzyme is believed to be ubiquinone.</text>
</comment>
<protein>
    <recommendedName>
        <fullName evidence="5">NADH-ubiquinone oxidoreductase chain 4</fullName>
        <ecNumber evidence="4">7.1.1.2</ecNumber>
    </recommendedName>
    <alternativeName>
        <fullName evidence="16">NADH dehydrogenase subunit 4</fullName>
    </alternativeName>
</protein>
<evidence type="ECO:0000256" key="10">
    <source>
        <dbReference type="ARBA" id="ARBA00022982"/>
    </source>
</evidence>
<keyword evidence="6" id="KW-0813">Transport</keyword>
<dbReference type="GO" id="GO:0048039">
    <property type="term" value="F:ubiquinone binding"/>
    <property type="evidence" value="ECO:0007669"/>
    <property type="project" value="TreeGrafter"/>
</dbReference>
<feature type="signal peptide" evidence="19">
    <location>
        <begin position="1"/>
        <end position="19"/>
    </location>
</feature>
<evidence type="ECO:0000313" key="21">
    <source>
        <dbReference type="EMBL" id="ACB42390.1"/>
    </source>
</evidence>
<evidence type="ECO:0000256" key="14">
    <source>
        <dbReference type="ARBA" id="ARBA00023128"/>
    </source>
</evidence>
<comment type="catalytic activity">
    <reaction evidence="17">
        <text>a ubiquinone + NADH + 5 H(+)(in) = a ubiquinol + NAD(+) + 4 H(+)(out)</text>
        <dbReference type="Rhea" id="RHEA:29091"/>
        <dbReference type="Rhea" id="RHEA-COMP:9565"/>
        <dbReference type="Rhea" id="RHEA-COMP:9566"/>
        <dbReference type="ChEBI" id="CHEBI:15378"/>
        <dbReference type="ChEBI" id="CHEBI:16389"/>
        <dbReference type="ChEBI" id="CHEBI:17976"/>
        <dbReference type="ChEBI" id="CHEBI:57540"/>
        <dbReference type="ChEBI" id="CHEBI:57945"/>
        <dbReference type="EC" id="7.1.1.2"/>
    </reaction>
</comment>
<dbReference type="AlphaFoldDB" id="B9TXB8"/>
<sequence length="117" mass="12306">MYTLSLSVPLFIILLGVVGWSGGVWESGMSCSSVVIAMLSMPFLIKMPMFMLHSWLPKAHVESPTVGSMILAGVLLKTGGYGLYKVISVVSGALWSWSSGVGMLLTCGAVMSGSMQG</sequence>
<keyword evidence="11 18" id="KW-1133">Transmembrane helix</keyword>
<feature type="non-terminal residue" evidence="21">
    <location>
        <position position="117"/>
    </location>
</feature>
<comment type="similarity">
    <text evidence="3">Belongs to the complex I subunit 4 family.</text>
</comment>
<evidence type="ECO:0000256" key="5">
    <source>
        <dbReference type="ARBA" id="ARBA00021006"/>
    </source>
</evidence>
<evidence type="ECO:0000256" key="12">
    <source>
        <dbReference type="ARBA" id="ARBA00023027"/>
    </source>
</evidence>
<gene>
    <name evidence="21" type="primary">ND4</name>
</gene>
<evidence type="ECO:0000256" key="2">
    <source>
        <dbReference type="ARBA" id="ARBA00004225"/>
    </source>
</evidence>
<dbReference type="GO" id="GO:0008137">
    <property type="term" value="F:NADH dehydrogenase (ubiquinone) activity"/>
    <property type="evidence" value="ECO:0007669"/>
    <property type="project" value="UniProtKB-EC"/>
</dbReference>
<keyword evidence="14 21" id="KW-0496">Mitochondrion</keyword>
<dbReference type="InterPro" id="IPR003918">
    <property type="entry name" value="NADH_UbQ_OxRdtase"/>
</dbReference>
<keyword evidence="15 18" id="KW-0472">Membrane</keyword>
<evidence type="ECO:0000256" key="1">
    <source>
        <dbReference type="ARBA" id="ARBA00003257"/>
    </source>
</evidence>
<keyword evidence="10" id="KW-0249">Electron transport</keyword>
<dbReference type="EMBL" id="EU394174">
    <property type="protein sequence ID" value="ACB42390.1"/>
    <property type="molecule type" value="Genomic_DNA"/>
</dbReference>
<dbReference type="GO" id="GO:0003954">
    <property type="term" value="F:NADH dehydrogenase activity"/>
    <property type="evidence" value="ECO:0007669"/>
    <property type="project" value="TreeGrafter"/>
</dbReference>
<feature type="chain" id="PRO_5002892463" description="NADH-ubiquinone oxidoreductase chain 4" evidence="19">
    <location>
        <begin position="20"/>
        <end position="117"/>
    </location>
</feature>
<keyword evidence="12" id="KW-0520">NAD</keyword>
<reference evidence="21" key="1">
    <citation type="submission" date="2008-01" db="EMBL/GenBank/DDBJ databases">
        <title>Phylogeography of the holarctic nematode, Soboliphyme baturini, a parasite of North American marten and Siberian sable.</title>
        <authorList>
            <person name="Koehler A.V."/>
            <person name="Hoberg E.P."/>
            <person name="Dokuchaev N.E."/>
            <person name="Tranbenkova N.A."/>
            <person name="Whitman J.S."/>
            <person name="Nagorsen D.W."/>
            <person name="Cook J.A."/>
        </authorList>
    </citation>
    <scope>NUCLEOTIDE SEQUENCE</scope>
</reference>
<evidence type="ECO:0000256" key="4">
    <source>
        <dbReference type="ARBA" id="ARBA00012944"/>
    </source>
</evidence>
<feature type="non-terminal residue" evidence="21">
    <location>
        <position position="1"/>
    </location>
</feature>
<proteinExistence type="inferred from homology"/>
<evidence type="ECO:0000256" key="17">
    <source>
        <dbReference type="ARBA" id="ARBA00049551"/>
    </source>
</evidence>
<dbReference type="GO" id="GO:0031966">
    <property type="term" value="C:mitochondrial membrane"/>
    <property type="evidence" value="ECO:0007669"/>
    <property type="project" value="UniProtKB-SubCell"/>
</dbReference>
<feature type="domain" description="NADH:quinone oxidoreductase/Mrp antiporter transmembrane" evidence="20">
    <location>
        <begin position="32"/>
        <end position="113"/>
    </location>
</feature>
<dbReference type="GO" id="GO:0042773">
    <property type="term" value="P:ATP synthesis coupled electron transport"/>
    <property type="evidence" value="ECO:0007669"/>
    <property type="project" value="InterPro"/>
</dbReference>
<evidence type="ECO:0000256" key="8">
    <source>
        <dbReference type="ARBA" id="ARBA00022692"/>
    </source>
</evidence>
<comment type="subcellular location">
    <subcellularLocation>
        <location evidence="2">Mitochondrion membrane</location>
        <topology evidence="2">Multi-pass membrane protein</topology>
    </subcellularLocation>
</comment>
<evidence type="ECO:0000256" key="7">
    <source>
        <dbReference type="ARBA" id="ARBA00022660"/>
    </source>
</evidence>
<dbReference type="GO" id="GO:0015990">
    <property type="term" value="P:electron transport coupled proton transport"/>
    <property type="evidence" value="ECO:0007669"/>
    <property type="project" value="TreeGrafter"/>
</dbReference>
<evidence type="ECO:0000256" key="9">
    <source>
        <dbReference type="ARBA" id="ARBA00022967"/>
    </source>
</evidence>
<keyword evidence="9" id="KW-1278">Translocase</keyword>
<dbReference type="InterPro" id="IPR001750">
    <property type="entry name" value="ND/Mrp_TM"/>
</dbReference>
<keyword evidence="13" id="KW-0830">Ubiquinone</keyword>
<dbReference type="EC" id="7.1.1.2" evidence="4"/>
<evidence type="ECO:0000256" key="13">
    <source>
        <dbReference type="ARBA" id="ARBA00023075"/>
    </source>
</evidence>
<name>B9TXB8_9BILA</name>
<dbReference type="PANTHER" id="PTHR43507">
    <property type="entry name" value="NADH-UBIQUINONE OXIDOREDUCTASE CHAIN 4"/>
    <property type="match status" value="1"/>
</dbReference>
<dbReference type="Pfam" id="PF00361">
    <property type="entry name" value="Proton_antipo_M"/>
    <property type="match status" value="1"/>
</dbReference>
<evidence type="ECO:0000256" key="6">
    <source>
        <dbReference type="ARBA" id="ARBA00022448"/>
    </source>
</evidence>
<accession>B9TXB8</accession>
<dbReference type="PANTHER" id="PTHR43507:SF20">
    <property type="entry name" value="NADH-UBIQUINONE OXIDOREDUCTASE CHAIN 4"/>
    <property type="match status" value="1"/>
</dbReference>
<geneLocation type="mitochondrion" evidence="21"/>
<feature type="transmembrane region" description="Helical" evidence="18">
    <location>
        <begin position="35"/>
        <end position="56"/>
    </location>
</feature>
<evidence type="ECO:0000256" key="3">
    <source>
        <dbReference type="ARBA" id="ARBA00009025"/>
    </source>
</evidence>
<evidence type="ECO:0000256" key="18">
    <source>
        <dbReference type="SAM" id="Phobius"/>
    </source>
</evidence>
<feature type="transmembrane region" description="Helical" evidence="18">
    <location>
        <begin position="68"/>
        <end position="87"/>
    </location>
</feature>
<keyword evidence="8 18" id="KW-0812">Transmembrane</keyword>
<keyword evidence="19" id="KW-0732">Signal</keyword>
<evidence type="ECO:0000259" key="20">
    <source>
        <dbReference type="Pfam" id="PF00361"/>
    </source>
</evidence>
<feature type="transmembrane region" description="Helical" evidence="18">
    <location>
        <begin position="93"/>
        <end position="111"/>
    </location>
</feature>
<organism evidence="21">
    <name type="scientific">Soboliphyme baturini</name>
    <dbReference type="NCBI Taxonomy" id="241478"/>
    <lineage>
        <taxon>Eukaryota</taxon>
        <taxon>Metazoa</taxon>
        <taxon>Ecdysozoa</taxon>
        <taxon>Nematoda</taxon>
        <taxon>Enoplea</taxon>
        <taxon>Dorylaimia</taxon>
        <taxon>Dioctophymatida</taxon>
        <taxon>Dioctophymatoidea</taxon>
        <taxon>Soboliphymatidae</taxon>
        <taxon>Soboliphyme</taxon>
    </lineage>
</organism>
<keyword evidence="7" id="KW-0679">Respiratory chain</keyword>
<evidence type="ECO:0000256" key="16">
    <source>
        <dbReference type="ARBA" id="ARBA00031025"/>
    </source>
</evidence>